<evidence type="ECO:0000256" key="9">
    <source>
        <dbReference type="SAM" id="MobiDB-lite"/>
    </source>
</evidence>
<evidence type="ECO:0000256" key="8">
    <source>
        <dbReference type="ARBA" id="ARBA00038491"/>
    </source>
</evidence>
<dbReference type="PANTHER" id="PTHR12271:SF40">
    <property type="entry name" value="POLY(A) RNA POLYMERASE GLD2"/>
    <property type="match status" value="1"/>
</dbReference>
<feature type="compositionally biased region" description="Polar residues" evidence="9">
    <location>
        <begin position="197"/>
        <end position="224"/>
    </location>
</feature>
<dbReference type="SUPFAM" id="SSF81631">
    <property type="entry name" value="PAP/OAS1 substrate-binding domain"/>
    <property type="match status" value="1"/>
</dbReference>
<dbReference type="GO" id="GO:0031123">
    <property type="term" value="P:RNA 3'-end processing"/>
    <property type="evidence" value="ECO:0007669"/>
    <property type="project" value="TreeGrafter"/>
</dbReference>
<feature type="compositionally biased region" description="Polar residues" evidence="9">
    <location>
        <begin position="149"/>
        <end position="161"/>
    </location>
</feature>
<feature type="domain" description="PAP-associated" evidence="10">
    <location>
        <begin position="522"/>
        <end position="580"/>
    </location>
</feature>
<dbReference type="Gene3D" id="3.30.460.10">
    <property type="entry name" value="Beta Polymerase, domain 2"/>
    <property type="match status" value="1"/>
</dbReference>
<dbReference type="Pfam" id="PF03828">
    <property type="entry name" value="PAP_assoc"/>
    <property type="match status" value="1"/>
</dbReference>
<gene>
    <name evidence="13" type="primary">LOC105427847</name>
</gene>
<keyword evidence="4" id="KW-0963">Cytoplasm</keyword>
<comment type="cofactor">
    <cofactor evidence="2">
        <name>Mg(2+)</name>
        <dbReference type="ChEBI" id="CHEBI:18420"/>
    </cofactor>
</comment>
<evidence type="ECO:0000256" key="7">
    <source>
        <dbReference type="ARBA" id="ARBA00022842"/>
    </source>
</evidence>
<evidence type="ECO:0000313" key="13">
    <source>
        <dbReference type="RefSeq" id="XP_011638110.1"/>
    </source>
</evidence>
<organism evidence="12 13">
    <name type="scientific">Pogonomyrmex barbatus</name>
    <name type="common">red harvester ant</name>
    <dbReference type="NCBI Taxonomy" id="144034"/>
    <lineage>
        <taxon>Eukaryota</taxon>
        <taxon>Metazoa</taxon>
        <taxon>Ecdysozoa</taxon>
        <taxon>Arthropoda</taxon>
        <taxon>Hexapoda</taxon>
        <taxon>Insecta</taxon>
        <taxon>Pterygota</taxon>
        <taxon>Neoptera</taxon>
        <taxon>Endopterygota</taxon>
        <taxon>Hymenoptera</taxon>
        <taxon>Apocrita</taxon>
        <taxon>Aculeata</taxon>
        <taxon>Formicoidea</taxon>
        <taxon>Formicidae</taxon>
        <taxon>Myrmicinae</taxon>
        <taxon>Pogonomyrmex</taxon>
    </lineage>
</organism>
<comment type="subcellular location">
    <subcellularLocation>
        <location evidence="3">Cytoplasm</location>
    </subcellularLocation>
</comment>
<evidence type="ECO:0000259" key="11">
    <source>
        <dbReference type="Pfam" id="PF22600"/>
    </source>
</evidence>
<protein>
    <submittedName>
        <fullName evidence="13">Poly(A) RNA polymerase gld-2 homolog A-like isoform X2</fullName>
    </submittedName>
</protein>
<feature type="domain" description="Poly(A) RNA polymerase mitochondrial-like central palm" evidence="11">
    <location>
        <begin position="295"/>
        <end position="432"/>
    </location>
</feature>
<dbReference type="GO" id="GO:1990817">
    <property type="term" value="F:poly(A) RNA polymerase activity"/>
    <property type="evidence" value="ECO:0007669"/>
    <property type="project" value="UniProtKB-ARBA"/>
</dbReference>
<evidence type="ECO:0000256" key="2">
    <source>
        <dbReference type="ARBA" id="ARBA00001946"/>
    </source>
</evidence>
<keyword evidence="6" id="KW-0479">Metal-binding</keyword>
<dbReference type="InterPro" id="IPR054708">
    <property type="entry name" value="MTPAP-like_central"/>
</dbReference>
<evidence type="ECO:0000256" key="6">
    <source>
        <dbReference type="ARBA" id="ARBA00022723"/>
    </source>
</evidence>
<dbReference type="GO" id="GO:0005737">
    <property type="term" value="C:cytoplasm"/>
    <property type="evidence" value="ECO:0007669"/>
    <property type="project" value="UniProtKB-SubCell"/>
</dbReference>
<dbReference type="Gene3D" id="1.10.1410.10">
    <property type="match status" value="1"/>
</dbReference>
<dbReference type="InterPro" id="IPR043519">
    <property type="entry name" value="NT_sf"/>
</dbReference>
<dbReference type="InterPro" id="IPR002058">
    <property type="entry name" value="PAP_assoc"/>
</dbReference>
<keyword evidence="7" id="KW-0460">Magnesium</keyword>
<evidence type="ECO:0000256" key="3">
    <source>
        <dbReference type="ARBA" id="ARBA00004496"/>
    </source>
</evidence>
<dbReference type="GO" id="GO:0046872">
    <property type="term" value="F:metal ion binding"/>
    <property type="evidence" value="ECO:0007669"/>
    <property type="project" value="UniProtKB-KW"/>
</dbReference>
<comment type="similarity">
    <text evidence="8">Belongs to the DNA polymerase type-B-like family. GLD2 subfamily.</text>
</comment>
<dbReference type="Proteomes" id="UP000504615">
    <property type="component" value="Unplaced"/>
</dbReference>
<accession>A0A6I9X1H2</accession>
<proteinExistence type="inferred from homology"/>
<dbReference type="RefSeq" id="XP_011638110.1">
    <property type="nucleotide sequence ID" value="XM_011639808.2"/>
</dbReference>
<evidence type="ECO:0000313" key="12">
    <source>
        <dbReference type="Proteomes" id="UP000504615"/>
    </source>
</evidence>
<dbReference type="OrthoDB" id="2274644at2759"/>
<evidence type="ECO:0000259" key="10">
    <source>
        <dbReference type="Pfam" id="PF03828"/>
    </source>
</evidence>
<keyword evidence="12" id="KW-1185">Reference proteome</keyword>
<comment type="cofactor">
    <cofactor evidence="1">
        <name>Mn(2+)</name>
        <dbReference type="ChEBI" id="CHEBI:29035"/>
    </cofactor>
</comment>
<dbReference type="AlphaFoldDB" id="A0A6I9X1H2"/>
<dbReference type="PANTHER" id="PTHR12271">
    <property type="entry name" value="POLY A POLYMERASE CID PAP -RELATED"/>
    <property type="match status" value="1"/>
</dbReference>
<feature type="region of interest" description="Disordered" evidence="9">
    <location>
        <begin position="149"/>
        <end position="228"/>
    </location>
</feature>
<dbReference type="SUPFAM" id="SSF81301">
    <property type="entry name" value="Nucleotidyltransferase"/>
    <property type="match status" value="1"/>
</dbReference>
<dbReference type="CDD" id="cd05402">
    <property type="entry name" value="NT_PAP_TUTase"/>
    <property type="match status" value="1"/>
</dbReference>
<dbReference type="GeneID" id="105427847"/>
<evidence type="ECO:0000256" key="1">
    <source>
        <dbReference type="ARBA" id="ARBA00001936"/>
    </source>
</evidence>
<dbReference type="Pfam" id="PF22600">
    <property type="entry name" value="MTPAP-like_central"/>
    <property type="match status" value="1"/>
</dbReference>
<reference evidence="13" key="1">
    <citation type="submission" date="2025-08" db="UniProtKB">
        <authorList>
            <consortium name="RefSeq"/>
        </authorList>
    </citation>
    <scope>IDENTIFICATION</scope>
</reference>
<keyword evidence="5" id="KW-0808">Transferase</keyword>
<evidence type="ECO:0000256" key="5">
    <source>
        <dbReference type="ARBA" id="ARBA00022679"/>
    </source>
</evidence>
<sequence>MYHTVYPSQMMVQIMSGHQTNGQCPSSQTHAIHINGVNALHQSDFTQYGPNITTQRHRVIQTGSPLDLLQLMGVNVPSLRGMEYLQPSNNSSSANWERRIMHTNNASIIPFSNYNFKPTNINSTKKPCWYNKNRRSSYKNSFSKYEAYNSDSGFSSRSPTPNKYYIDNSLTESSDERDSTSSLKGQWLNRKHHKIQSDNARNNYQRPINHDTSNSTQRSRAQNYHNKKRYVPTKNNNTIIQRHPRNRKYHEMPNYDVFPGCITTPDRFLARSHLLIVPINDVPNDLLTDSSWDDLSMQIWRKFVVNQQTEDTYKKKIMLWKHLNTYFKSIHQHYNIFFVGSTMNGFGSNDSDVDICLLVKDVDVDNRDMSLHHLLEIYDNFSQCDFVDRLNLIHARVPIITFYDTVRKFKADMNCNNSIAIKNTHLLYCYSKLDWRVKPLTLVIKLWAQVHDINDAKKKTLSSYCLCLMVIHFLQCGTSPPILPCLHSIFPNKFQDRCIYNIDIHEELNIPSSSQLPKNNQSLGELLIEFFKYYMQFDFDQYAISVRLGSKILKTYCSEASGDSYQWKYLCIEEPFDLSNAARSVYDYDIFTLILFIMKMSYSTLKRNHNLGDVFREWKICSFGDDGNWIIYNIRKV</sequence>
<name>A0A6I9X1H2_9HYME</name>
<evidence type="ECO:0000256" key="4">
    <source>
        <dbReference type="ARBA" id="ARBA00022490"/>
    </source>
</evidence>